<dbReference type="Pfam" id="PF07287">
    <property type="entry name" value="AtuA"/>
    <property type="match status" value="1"/>
</dbReference>
<protein>
    <submittedName>
        <fullName evidence="3">DUF1446 domain-containing protein</fullName>
    </submittedName>
</protein>
<name>A0A853FRS1_9BURK</name>
<dbReference type="RefSeq" id="WP_180153844.1">
    <property type="nucleotide sequence ID" value="NZ_JACCEM010000002.1"/>
</dbReference>
<proteinExistence type="predicted"/>
<evidence type="ECO:0000259" key="2">
    <source>
        <dbReference type="Pfam" id="PF23544"/>
    </source>
</evidence>
<comment type="caution">
    <text evidence="3">The sequence shown here is derived from an EMBL/GenBank/DDBJ whole genome shotgun (WGS) entry which is preliminary data.</text>
</comment>
<feature type="domain" description="Acyclic terpene utilisation N-terminal" evidence="1">
    <location>
        <begin position="5"/>
        <end position="445"/>
    </location>
</feature>
<accession>A0A853FRS1</accession>
<gene>
    <name evidence="3" type="ORF">H0A72_04445</name>
</gene>
<dbReference type="Proteomes" id="UP000559809">
    <property type="component" value="Unassembled WGS sequence"/>
</dbReference>
<evidence type="ECO:0000313" key="3">
    <source>
        <dbReference type="EMBL" id="NYT48554.1"/>
    </source>
</evidence>
<evidence type="ECO:0000313" key="4">
    <source>
        <dbReference type="Proteomes" id="UP000559809"/>
    </source>
</evidence>
<dbReference type="AlphaFoldDB" id="A0A853FRS1"/>
<dbReference type="InterPro" id="IPR010839">
    <property type="entry name" value="AtuA_N"/>
</dbReference>
<dbReference type="PANTHER" id="PTHR47708">
    <property type="match status" value="1"/>
</dbReference>
<dbReference type="PANTHER" id="PTHR47708:SF2">
    <property type="entry name" value="SI:CH73-132F6.5"/>
    <property type="match status" value="1"/>
</dbReference>
<dbReference type="EMBL" id="JACCEM010000002">
    <property type="protein sequence ID" value="NYT48554.1"/>
    <property type="molecule type" value="Genomic_DNA"/>
</dbReference>
<dbReference type="Pfam" id="PF23544">
    <property type="entry name" value="AtuA_ferredoxin"/>
    <property type="match status" value="1"/>
</dbReference>
<keyword evidence="4" id="KW-1185">Reference proteome</keyword>
<evidence type="ECO:0000259" key="1">
    <source>
        <dbReference type="Pfam" id="PF07287"/>
    </source>
</evidence>
<sequence>MLDMVRIGCGSGFWGDTPEGARQLIRDGGIDYLILDYLAEVTMSILARAKKKNAALGYVPDFVDQIIRPYAKELAERRMKVIVNAGGVNARGCVDAVLAELARQGVDLKVAAILGDDVIDKKNRFIAGDVTEMFTGIKMPENILSANAYIGAFPIARALKDGADIVVTGRCVDSALGLGPLIHEFEWRETDLDLLSAGSLLGHVLECGPQVTGGFETDWEKTKDSWASIGFPIAECRRNGTFVVTKLPDTGGAVTVQGVSEQITYETGDPAAYILPDVVCDWRHVQVRQVGVDRVMVKGAVGRPATATHKVCATYEDGFRCIATLLVRGDSAVAKSKAIANAILQRTRTIFEREGFKDYDETSVECIGAEEAYGSLAKTQDTREVMLKIGVRHGRKEALEIFSREIYPASTGTVQGIGGVFGGRPKIQPVVRLFSFLLDKKEIALSILVDGKEAALDEQSCHQVEANAVCEHEDVGNYGVDGDGAAVRVIPLVSLAYARSGDKGDRSNIAVLARRPEYVPLLRRQLTQEKVKSYMSHLVRGEVTRYEWPGLDGFNFLMDEALGGGGVASLRYDPQGKSHAQILLDFPIQVPQHLICDGMAVAV</sequence>
<organism evidence="3 4">
    <name type="scientific">Parapusillimonas granuli</name>
    <dbReference type="NCBI Taxonomy" id="380911"/>
    <lineage>
        <taxon>Bacteria</taxon>
        <taxon>Pseudomonadati</taxon>
        <taxon>Pseudomonadota</taxon>
        <taxon>Betaproteobacteria</taxon>
        <taxon>Burkholderiales</taxon>
        <taxon>Alcaligenaceae</taxon>
        <taxon>Parapusillimonas</taxon>
    </lineage>
</organism>
<dbReference type="InterPro" id="IPR056362">
    <property type="entry name" value="AtuA-like_ferredoxin_dom"/>
</dbReference>
<reference evidence="3 4" key="1">
    <citation type="submission" date="2020-07" db="EMBL/GenBank/DDBJ databases">
        <title>Taxonomic revisions and descriptions of new bacterial species based on genomic comparisons in the high-G+C-content subgroup of the family Alcaligenaceae.</title>
        <authorList>
            <person name="Szabo A."/>
            <person name="Felfoldi T."/>
        </authorList>
    </citation>
    <scope>NUCLEOTIDE SEQUENCE [LARGE SCALE GENOMIC DNA]</scope>
    <source>
        <strain evidence="3 4">LMG 24012</strain>
    </source>
</reference>
<feature type="domain" description="AtuA-like ferredoxin-fold" evidence="2">
    <location>
        <begin position="490"/>
        <end position="588"/>
    </location>
</feature>